<dbReference type="Pfam" id="PF01406">
    <property type="entry name" value="tRNA-synt_1e"/>
    <property type="match status" value="1"/>
</dbReference>
<dbReference type="InterPro" id="IPR014729">
    <property type="entry name" value="Rossmann-like_a/b/a_fold"/>
</dbReference>
<feature type="region of interest" description="Disordered" evidence="14">
    <location>
        <begin position="116"/>
        <end position="163"/>
    </location>
</feature>
<dbReference type="SUPFAM" id="SSF47323">
    <property type="entry name" value="Anticodon-binding domain of a subclass of class I aminoacyl-tRNA synthetases"/>
    <property type="match status" value="1"/>
</dbReference>
<evidence type="ECO:0000256" key="4">
    <source>
        <dbReference type="ARBA" id="ARBA00012832"/>
    </source>
</evidence>
<dbReference type="InParanoid" id="D8UBB8"/>
<feature type="domain" description="tRNA synthetases class I catalytic" evidence="15">
    <location>
        <begin position="45"/>
        <end position="448"/>
    </location>
</feature>
<proteinExistence type="inferred from homology"/>
<dbReference type="NCBIfam" id="TIGR00435">
    <property type="entry name" value="cysS"/>
    <property type="match status" value="1"/>
</dbReference>
<dbReference type="HAMAP" id="MF_00041">
    <property type="entry name" value="Cys_tRNA_synth"/>
    <property type="match status" value="1"/>
</dbReference>
<dbReference type="Gene3D" id="1.20.120.1910">
    <property type="entry name" value="Cysteine-tRNA ligase, C-terminal anti-codon recognition domain"/>
    <property type="match status" value="1"/>
</dbReference>
<accession>D8UBB8</accession>
<dbReference type="EMBL" id="GL378377">
    <property type="protein sequence ID" value="EFJ42920.1"/>
    <property type="molecule type" value="Genomic_DNA"/>
</dbReference>
<gene>
    <name evidence="17" type="ORF">VOLCADRAFT_66444</name>
</gene>
<comment type="subcellular location">
    <subcellularLocation>
        <location evidence="2">Cytoplasm</location>
    </subcellularLocation>
</comment>
<dbReference type="RefSeq" id="XP_002955960.1">
    <property type="nucleotide sequence ID" value="XM_002955914.1"/>
</dbReference>
<dbReference type="InterPro" id="IPR009080">
    <property type="entry name" value="tRNAsynth_Ia_anticodon-bd"/>
</dbReference>
<dbReference type="PANTHER" id="PTHR10890:SF3">
    <property type="entry name" value="CYSTEINE--TRNA LIGASE, CYTOPLASMIC"/>
    <property type="match status" value="1"/>
</dbReference>
<sequence length="650" mass="72336">MSSNTKITREWYPPAADGTQTAPLMLYNSFVDEKVPFVPVAGPNSRQITWYACGPTVYDVAHMGHARNYLSFDIVRRVLEDYFGYNCLMVMNVTDVDDKIILRARRNYLLAQYKRSGKTPDEHTEERHVDGKRAGADARMESSGRRKGGLGEKMTSRSSPASSLELEKAVAPAPRALQLLETGASAPVDALIDLGGDYVAEALDRELGAAVTDPSVFRAHAAKYEREFLEDMDALGCRRPDVLTRVSEYMPEIVNYVQRILDNGMAYVSNGSVYFDTQNFRACGHTYGKLNPWAVGSAALAAEGESNFETSEKRSLQDFALWKASKPGEPVWDSPWSQGRPGWHIECSAMASTIIGSRLDLHSGGEDLRFPHHDNELAQAEAYYHTEWWVNYFLHCGHLHIEGLKMSKSLKNFITIREALQTFNARQLRLMFVLQPWNKTMMYGEQARAEMKAREAQLKNFFQNVEAAVRGQDICTTEQRWQPEDFELNSRILGAQTAVDLALRDNINTPAAMDALSELIKAVNKYLEKKVGAARPLLLRKAASYVTRILSVFGLVDGPGDRYSTWQLASPSAKVSAGTSRYLDALVAFRQEVCAMAAAAAEPREVLAACDRLRDQTLVDLGVRLEDRPEGTAVGWEGGGSEGIGKGLYM</sequence>
<evidence type="ECO:0000256" key="8">
    <source>
        <dbReference type="ARBA" id="ARBA00022741"/>
    </source>
</evidence>
<dbReference type="KEGG" id="vcn:VOLCADRAFT_66444"/>
<dbReference type="Proteomes" id="UP000001058">
    <property type="component" value="Unassembled WGS sequence"/>
</dbReference>
<evidence type="ECO:0000256" key="3">
    <source>
        <dbReference type="ARBA" id="ARBA00005594"/>
    </source>
</evidence>
<comment type="cofactor">
    <cofactor evidence="1">
        <name>Zn(2+)</name>
        <dbReference type="ChEBI" id="CHEBI:29105"/>
    </cofactor>
</comment>
<evidence type="ECO:0000256" key="2">
    <source>
        <dbReference type="ARBA" id="ARBA00004496"/>
    </source>
</evidence>
<keyword evidence="18" id="KW-1185">Reference proteome</keyword>
<keyword evidence="6" id="KW-0436">Ligase</keyword>
<dbReference type="InterPro" id="IPR015273">
    <property type="entry name" value="Cys-tRNA-synt_Ia_DALR"/>
</dbReference>
<keyword evidence="5" id="KW-0963">Cytoplasm</keyword>
<dbReference type="InterPro" id="IPR015803">
    <property type="entry name" value="Cys-tRNA-ligase"/>
</dbReference>
<dbReference type="GO" id="GO:0006423">
    <property type="term" value="P:cysteinyl-tRNA aminoacylation"/>
    <property type="evidence" value="ECO:0007669"/>
    <property type="project" value="InterPro"/>
</dbReference>
<dbReference type="InterPro" id="IPR032678">
    <property type="entry name" value="tRNA-synt_1_cat_dom"/>
</dbReference>
<dbReference type="PRINTS" id="PR00983">
    <property type="entry name" value="TRNASYNTHCYS"/>
</dbReference>
<dbReference type="GeneID" id="9615172"/>
<evidence type="ECO:0000256" key="10">
    <source>
        <dbReference type="ARBA" id="ARBA00022840"/>
    </source>
</evidence>
<keyword evidence="10" id="KW-0067">ATP-binding</keyword>
<keyword evidence="11" id="KW-0648">Protein biosynthesis</keyword>
<comment type="similarity">
    <text evidence="3">Belongs to the class-I aminoacyl-tRNA synthetase family.</text>
</comment>
<dbReference type="CDD" id="cd00672">
    <property type="entry name" value="CysRS_core"/>
    <property type="match status" value="1"/>
</dbReference>
<name>D8UBB8_VOLCA</name>
<evidence type="ECO:0000256" key="13">
    <source>
        <dbReference type="ARBA" id="ARBA00031499"/>
    </source>
</evidence>
<evidence type="ECO:0000256" key="12">
    <source>
        <dbReference type="ARBA" id="ARBA00023146"/>
    </source>
</evidence>
<evidence type="ECO:0000256" key="5">
    <source>
        <dbReference type="ARBA" id="ARBA00022490"/>
    </source>
</evidence>
<evidence type="ECO:0000313" key="17">
    <source>
        <dbReference type="EMBL" id="EFJ42920.1"/>
    </source>
</evidence>
<feature type="compositionally biased region" description="Basic and acidic residues" evidence="14">
    <location>
        <begin position="118"/>
        <end position="144"/>
    </location>
</feature>
<keyword evidence="9" id="KW-0862">Zinc</keyword>
<keyword evidence="7" id="KW-0479">Metal-binding</keyword>
<evidence type="ECO:0000256" key="11">
    <source>
        <dbReference type="ARBA" id="ARBA00022917"/>
    </source>
</evidence>
<dbReference type="eggNOG" id="KOG2007">
    <property type="taxonomic scope" value="Eukaryota"/>
</dbReference>
<evidence type="ECO:0000256" key="6">
    <source>
        <dbReference type="ARBA" id="ARBA00022598"/>
    </source>
</evidence>
<dbReference type="AlphaFoldDB" id="D8UBB8"/>
<dbReference type="GO" id="GO:0005524">
    <property type="term" value="F:ATP binding"/>
    <property type="evidence" value="ECO:0007669"/>
    <property type="project" value="UniProtKB-KW"/>
</dbReference>
<evidence type="ECO:0000256" key="7">
    <source>
        <dbReference type="ARBA" id="ARBA00022723"/>
    </source>
</evidence>
<dbReference type="STRING" id="3068.D8UBB8"/>
<feature type="domain" description="Cysteinyl-tRNA synthetase class Ia DALR" evidence="16">
    <location>
        <begin position="502"/>
        <end position="556"/>
    </location>
</feature>
<reference evidence="17 18" key="1">
    <citation type="journal article" date="2010" name="Science">
        <title>Genomic analysis of organismal complexity in the multicellular green alga Volvox carteri.</title>
        <authorList>
            <person name="Prochnik S.E."/>
            <person name="Umen J."/>
            <person name="Nedelcu A.M."/>
            <person name="Hallmann A."/>
            <person name="Miller S.M."/>
            <person name="Nishii I."/>
            <person name="Ferris P."/>
            <person name="Kuo A."/>
            <person name="Mitros T."/>
            <person name="Fritz-Laylin L.K."/>
            <person name="Hellsten U."/>
            <person name="Chapman J."/>
            <person name="Simakov O."/>
            <person name="Rensing S.A."/>
            <person name="Terry A."/>
            <person name="Pangilinan J."/>
            <person name="Kapitonov V."/>
            <person name="Jurka J."/>
            <person name="Salamov A."/>
            <person name="Shapiro H."/>
            <person name="Schmutz J."/>
            <person name="Grimwood J."/>
            <person name="Lindquist E."/>
            <person name="Lucas S."/>
            <person name="Grigoriev I.V."/>
            <person name="Schmitt R."/>
            <person name="Kirk D."/>
            <person name="Rokhsar D.S."/>
        </authorList>
    </citation>
    <scope>NUCLEOTIDE SEQUENCE [LARGE SCALE GENOMIC DNA]</scope>
    <source>
        <strain evidence="18">f. Nagariensis / Eve</strain>
    </source>
</reference>
<evidence type="ECO:0000259" key="16">
    <source>
        <dbReference type="Pfam" id="PF09190"/>
    </source>
</evidence>
<evidence type="ECO:0000256" key="14">
    <source>
        <dbReference type="SAM" id="MobiDB-lite"/>
    </source>
</evidence>
<dbReference type="InterPro" id="IPR024909">
    <property type="entry name" value="Cys-tRNA/MSH_ligase"/>
</dbReference>
<dbReference type="GO" id="GO:0005737">
    <property type="term" value="C:cytoplasm"/>
    <property type="evidence" value="ECO:0007669"/>
    <property type="project" value="UniProtKB-SubCell"/>
</dbReference>
<evidence type="ECO:0000256" key="9">
    <source>
        <dbReference type="ARBA" id="ARBA00022833"/>
    </source>
</evidence>
<dbReference type="GO" id="GO:0004817">
    <property type="term" value="F:cysteine-tRNA ligase activity"/>
    <property type="evidence" value="ECO:0007669"/>
    <property type="project" value="UniProtKB-EC"/>
</dbReference>
<dbReference type="EC" id="6.1.1.16" evidence="4"/>
<keyword evidence="12" id="KW-0030">Aminoacyl-tRNA synthetase</keyword>
<evidence type="ECO:0000259" key="15">
    <source>
        <dbReference type="Pfam" id="PF01406"/>
    </source>
</evidence>
<dbReference type="Gene3D" id="3.40.50.620">
    <property type="entry name" value="HUPs"/>
    <property type="match status" value="1"/>
</dbReference>
<dbReference type="Pfam" id="PF09190">
    <property type="entry name" value="DALR_2"/>
    <property type="match status" value="1"/>
</dbReference>
<evidence type="ECO:0000313" key="18">
    <source>
        <dbReference type="Proteomes" id="UP000001058"/>
    </source>
</evidence>
<protein>
    <recommendedName>
        <fullName evidence="4">cysteine--tRNA ligase</fullName>
        <ecNumber evidence="4">6.1.1.16</ecNumber>
    </recommendedName>
    <alternativeName>
        <fullName evidence="13">Cysteinyl-tRNA synthetase</fullName>
    </alternativeName>
</protein>
<organism evidence="18">
    <name type="scientific">Volvox carteri f. nagariensis</name>
    <dbReference type="NCBI Taxonomy" id="3068"/>
    <lineage>
        <taxon>Eukaryota</taxon>
        <taxon>Viridiplantae</taxon>
        <taxon>Chlorophyta</taxon>
        <taxon>core chlorophytes</taxon>
        <taxon>Chlorophyceae</taxon>
        <taxon>CS clade</taxon>
        <taxon>Chlamydomonadales</taxon>
        <taxon>Volvocaceae</taxon>
        <taxon>Volvox</taxon>
    </lineage>
</organism>
<dbReference type="SUPFAM" id="SSF52374">
    <property type="entry name" value="Nucleotidylyl transferase"/>
    <property type="match status" value="1"/>
</dbReference>
<dbReference type="OrthoDB" id="438179at2759"/>
<evidence type="ECO:0000256" key="1">
    <source>
        <dbReference type="ARBA" id="ARBA00001947"/>
    </source>
</evidence>
<dbReference type="PANTHER" id="PTHR10890">
    <property type="entry name" value="CYSTEINYL-TRNA SYNTHETASE"/>
    <property type="match status" value="1"/>
</dbReference>
<keyword evidence="8" id="KW-0547">Nucleotide-binding</keyword>
<dbReference type="GO" id="GO:0046872">
    <property type="term" value="F:metal ion binding"/>
    <property type="evidence" value="ECO:0007669"/>
    <property type="project" value="UniProtKB-KW"/>
</dbReference>